<evidence type="ECO:0000313" key="2">
    <source>
        <dbReference type="Proteomes" id="UP000799757"/>
    </source>
</evidence>
<reference evidence="1" key="1">
    <citation type="journal article" date="2020" name="Stud. Mycol.">
        <title>101 Dothideomycetes genomes: a test case for predicting lifestyles and emergence of pathogens.</title>
        <authorList>
            <person name="Haridas S."/>
            <person name="Albert R."/>
            <person name="Binder M."/>
            <person name="Bloem J."/>
            <person name="Labutti K."/>
            <person name="Salamov A."/>
            <person name="Andreopoulos B."/>
            <person name="Baker S."/>
            <person name="Barry K."/>
            <person name="Bills G."/>
            <person name="Bluhm B."/>
            <person name="Cannon C."/>
            <person name="Castanera R."/>
            <person name="Culley D."/>
            <person name="Daum C."/>
            <person name="Ezra D."/>
            <person name="Gonzalez J."/>
            <person name="Henrissat B."/>
            <person name="Kuo A."/>
            <person name="Liang C."/>
            <person name="Lipzen A."/>
            <person name="Lutzoni F."/>
            <person name="Magnuson J."/>
            <person name="Mondo S."/>
            <person name="Nolan M."/>
            <person name="Ohm R."/>
            <person name="Pangilinan J."/>
            <person name="Park H.-J."/>
            <person name="Ramirez L."/>
            <person name="Alfaro M."/>
            <person name="Sun H."/>
            <person name="Tritt A."/>
            <person name="Yoshinaga Y."/>
            <person name="Zwiers L.-H."/>
            <person name="Turgeon B."/>
            <person name="Goodwin S."/>
            <person name="Spatafora J."/>
            <person name="Crous P."/>
            <person name="Grigoriev I."/>
        </authorList>
    </citation>
    <scope>NUCLEOTIDE SEQUENCE</scope>
    <source>
        <strain evidence="1">CBS 109.77</strain>
    </source>
</reference>
<dbReference type="AlphaFoldDB" id="A0A6A6XGA4"/>
<sequence>MSPRLSNHCKPKRTYHKPTPYKPLQAGIVQEDILEAEQLPKLVELPRLVELPKRRKISMQSTAKDTCCIGPFQATELDFVSQAHDPETVFQPFPNCPQLPEHRLWPHKNAISYNHSTGTGMSPSSDQSDYAMLPLYQLNPISNIQLPSSSYQPNRTMVPRTHHSKNCFSHKTISNSYCGNPCSCLGCAAKSNHDMVTEYAWLMHHNMSISAFTPRYDLDTNSHQINDRAGSKDQLAFNTNVPTSFMQRAPEHLLYAMSMKNMRDTANSGFKILAPRQQDALESPAQTLLLPNAQYLSASIQHQKQSTFTSMVRETAGETAARTLAAETSDDA</sequence>
<gene>
    <name evidence="1" type="ORF">K505DRAFT_18576</name>
</gene>
<accession>A0A6A6XGA4</accession>
<evidence type="ECO:0008006" key="3">
    <source>
        <dbReference type="Google" id="ProtNLM"/>
    </source>
</evidence>
<evidence type="ECO:0000313" key="1">
    <source>
        <dbReference type="EMBL" id="KAF2795073.1"/>
    </source>
</evidence>
<name>A0A6A6XGA4_9PLEO</name>
<protein>
    <recommendedName>
        <fullName evidence="3">Copper-fist domain-containing protein</fullName>
    </recommendedName>
</protein>
<organism evidence="1 2">
    <name type="scientific">Melanomma pulvis-pyrius CBS 109.77</name>
    <dbReference type="NCBI Taxonomy" id="1314802"/>
    <lineage>
        <taxon>Eukaryota</taxon>
        <taxon>Fungi</taxon>
        <taxon>Dikarya</taxon>
        <taxon>Ascomycota</taxon>
        <taxon>Pezizomycotina</taxon>
        <taxon>Dothideomycetes</taxon>
        <taxon>Pleosporomycetidae</taxon>
        <taxon>Pleosporales</taxon>
        <taxon>Melanommataceae</taxon>
        <taxon>Melanomma</taxon>
    </lineage>
</organism>
<dbReference type="EMBL" id="MU001870">
    <property type="protein sequence ID" value="KAF2795073.1"/>
    <property type="molecule type" value="Genomic_DNA"/>
</dbReference>
<dbReference type="Proteomes" id="UP000799757">
    <property type="component" value="Unassembled WGS sequence"/>
</dbReference>
<keyword evidence="2" id="KW-1185">Reference proteome</keyword>
<proteinExistence type="predicted"/>